<dbReference type="Pfam" id="PF00753">
    <property type="entry name" value="Lactamase_B"/>
    <property type="match status" value="1"/>
</dbReference>
<feature type="domain" description="Metallo-beta-lactamase" evidence="5">
    <location>
        <begin position="12"/>
        <end position="182"/>
    </location>
</feature>
<sequence length="199" mass="21572">MLIKGVEAGQLGANCYIIVNEETKKGFIIDPGGDAEYLNNIINSLGAKIEAILLTHGHFDHVGGVVDMKNLTGAPFYICEDEIIYMDGAYVFGKIPKTDKLIKDGDVLNLAGFEIKCIHTPGHSPGGISFLVDNAHLFSGDTLFQLGVGRTDFDGGDSRTLTKSIKEKLFVLDDNVVVYPGHGPKSSIGFEKKNNPFIR</sequence>
<dbReference type="RefSeq" id="WP_073019923.1">
    <property type="nucleotide sequence ID" value="NZ_FQXU01000007.1"/>
</dbReference>
<evidence type="ECO:0000313" key="6">
    <source>
        <dbReference type="EMBL" id="SHI18445.1"/>
    </source>
</evidence>
<protein>
    <submittedName>
        <fullName evidence="6">Glyoxylase, beta-lactamase superfamily II</fullName>
    </submittedName>
</protein>
<dbReference type="PANTHER" id="PTHR46233:SF3">
    <property type="entry name" value="HYDROXYACYLGLUTATHIONE HYDROLASE GLOC"/>
    <property type="match status" value="1"/>
</dbReference>
<evidence type="ECO:0000256" key="2">
    <source>
        <dbReference type="ARBA" id="ARBA00022723"/>
    </source>
</evidence>
<dbReference type="GO" id="GO:0046872">
    <property type="term" value="F:metal ion binding"/>
    <property type="evidence" value="ECO:0007669"/>
    <property type="project" value="UniProtKB-KW"/>
</dbReference>
<dbReference type="AlphaFoldDB" id="A0A1M5Z2H5"/>
<dbReference type="GO" id="GO:0016787">
    <property type="term" value="F:hydrolase activity"/>
    <property type="evidence" value="ECO:0007669"/>
    <property type="project" value="UniProtKB-KW"/>
</dbReference>
<evidence type="ECO:0000256" key="3">
    <source>
        <dbReference type="ARBA" id="ARBA00022801"/>
    </source>
</evidence>
<evidence type="ECO:0000256" key="1">
    <source>
        <dbReference type="ARBA" id="ARBA00001947"/>
    </source>
</evidence>
<evidence type="ECO:0000313" key="7">
    <source>
        <dbReference type="Proteomes" id="UP000184241"/>
    </source>
</evidence>
<comment type="cofactor">
    <cofactor evidence="1">
        <name>Zn(2+)</name>
        <dbReference type="ChEBI" id="CHEBI:29105"/>
    </cofactor>
</comment>
<dbReference type="InterPro" id="IPR001279">
    <property type="entry name" value="Metallo-B-lactamas"/>
</dbReference>
<dbReference type="SUPFAM" id="SSF56281">
    <property type="entry name" value="Metallo-hydrolase/oxidoreductase"/>
    <property type="match status" value="1"/>
</dbReference>
<reference evidence="6 7" key="1">
    <citation type="submission" date="2016-11" db="EMBL/GenBank/DDBJ databases">
        <authorList>
            <person name="Jaros S."/>
            <person name="Januszkiewicz K."/>
            <person name="Wedrychowicz H."/>
        </authorList>
    </citation>
    <scope>NUCLEOTIDE SEQUENCE [LARGE SCALE GENOMIC DNA]</scope>
    <source>
        <strain evidence="6 7">DSM 6191</strain>
    </source>
</reference>
<dbReference type="SMART" id="SM00849">
    <property type="entry name" value="Lactamase_B"/>
    <property type="match status" value="1"/>
</dbReference>
<dbReference type="InterPro" id="IPR036866">
    <property type="entry name" value="RibonucZ/Hydroxyglut_hydro"/>
</dbReference>
<organism evidence="6 7">
    <name type="scientific">Clostridium intestinale DSM 6191</name>
    <dbReference type="NCBI Taxonomy" id="1121320"/>
    <lineage>
        <taxon>Bacteria</taxon>
        <taxon>Bacillati</taxon>
        <taxon>Bacillota</taxon>
        <taxon>Clostridia</taxon>
        <taxon>Eubacteriales</taxon>
        <taxon>Clostridiaceae</taxon>
        <taxon>Clostridium</taxon>
    </lineage>
</organism>
<keyword evidence="2" id="KW-0479">Metal-binding</keyword>
<name>A0A1M5Z2H5_9CLOT</name>
<dbReference type="PANTHER" id="PTHR46233">
    <property type="entry name" value="HYDROXYACYLGLUTATHIONE HYDROLASE GLOC"/>
    <property type="match status" value="1"/>
</dbReference>
<dbReference type="InterPro" id="IPR051453">
    <property type="entry name" value="MBL_Glyoxalase_II"/>
</dbReference>
<keyword evidence="4" id="KW-0862">Zinc</keyword>
<gene>
    <name evidence="6" type="ORF">SAMN02745941_02497</name>
</gene>
<proteinExistence type="predicted"/>
<dbReference type="CDD" id="cd06262">
    <property type="entry name" value="metallo-hydrolase-like_MBL-fold"/>
    <property type="match status" value="1"/>
</dbReference>
<keyword evidence="3" id="KW-0378">Hydrolase</keyword>
<dbReference type="Gene3D" id="3.60.15.10">
    <property type="entry name" value="Ribonuclease Z/Hydroxyacylglutathione hydrolase-like"/>
    <property type="match status" value="1"/>
</dbReference>
<dbReference type="Proteomes" id="UP000184241">
    <property type="component" value="Unassembled WGS sequence"/>
</dbReference>
<dbReference type="EMBL" id="FQXU01000007">
    <property type="protein sequence ID" value="SHI18445.1"/>
    <property type="molecule type" value="Genomic_DNA"/>
</dbReference>
<evidence type="ECO:0000259" key="5">
    <source>
        <dbReference type="SMART" id="SM00849"/>
    </source>
</evidence>
<accession>A0A1M5Z2H5</accession>
<evidence type="ECO:0000256" key="4">
    <source>
        <dbReference type="ARBA" id="ARBA00022833"/>
    </source>
</evidence>